<gene>
    <name evidence="1" type="ORF">KIPB_005056</name>
</gene>
<evidence type="ECO:0000313" key="1">
    <source>
        <dbReference type="EMBL" id="GCA62669.1"/>
    </source>
</evidence>
<keyword evidence="2" id="KW-1185">Reference proteome</keyword>
<dbReference type="EMBL" id="BDIP01001145">
    <property type="protein sequence ID" value="GCA62669.1"/>
    <property type="molecule type" value="Genomic_DNA"/>
</dbReference>
<organism evidence="1 2">
    <name type="scientific">Kipferlia bialata</name>
    <dbReference type="NCBI Taxonomy" id="797122"/>
    <lineage>
        <taxon>Eukaryota</taxon>
        <taxon>Metamonada</taxon>
        <taxon>Carpediemonas-like organisms</taxon>
        <taxon>Kipferlia</taxon>
    </lineage>
</organism>
<reference evidence="1 2" key="1">
    <citation type="journal article" date="2018" name="PLoS ONE">
        <title>The draft genome of Kipferlia bialata reveals reductive genome evolution in fornicate parasites.</title>
        <authorList>
            <person name="Tanifuji G."/>
            <person name="Takabayashi S."/>
            <person name="Kume K."/>
            <person name="Takagi M."/>
            <person name="Nakayama T."/>
            <person name="Kamikawa R."/>
            <person name="Inagaki Y."/>
            <person name="Hashimoto T."/>
        </authorList>
    </citation>
    <scope>NUCLEOTIDE SEQUENCE [LARGE SCALE GENOMIC DNA]</scope>
    <source>
        <strain evidence="1">NY0173</strain>
    </source>
</reference>
<proteinExistence type="predicted"/>
<accession>A0A391NW34</accession>
<name>A0A391NW34_9EUKA</name>
<dbReference type="AlphaFoldDB" id="A0A391NW34"/>
<sequence>MSHSTYGTPAAQKKAPVTLADLSSAASNLQAITAALQNQSPAQSSGDVAQNVAIMHEQILALTGQVSALATQLSKDRDLGDLRVKQKQAHSASLAALKDCDNTPPRPTFDRPVFCNIPFSITDPDGRLCLSPRSTTQTYTLAVPPAVKTFDLLVKGMCIVSVGYKLMVDSHKDFASPQCHSISLFRSKDQIFVRGPYGVTTTFKCTVETTRTLPVQVEAYHSDVSVIVCNVGTKFTACF</sequence>
<comment type="caution">
    <text evidence="1">The sequence shown here is derived from an EMBL/GenBank/DDBJ whole genome shotgun (WGS) entry which is preliminary data.</text>
</comment>
<evidence type="ECO:0000313" key="2">
    <source>
        <dbReference type="Proteomes" id="UP000265618"/>
    </source>
</evidence>
<protein>
    <submittedName>
        <fullName evidence="1">Uncharacterized protein</fullName>
    </submittedName>
</protein>
<dbReference type="Proteomes" id="UP000265618">
    <property type="component" value="Unassembled WGS sequence"/>
</dbReference>